<evidence type="ECO:0000259" key="1">
    <source>
        <dbReference type="PROSITE" id="PS50995"/>
    </source>
</evidence>
<keyword evidence="3" id="KW-1185">Reference proteome</keyword>
<protein>
    <submittedName>
        <fullName evidence="2">MarR family transcriptional regulator</fullName>
    </submittedName>
</protein>
<dbReference type="InterPro" id="IPR036390">
    <property type="entry name" value="WH_DNA-bd_sf"/>
</dbReference>
<comment type="caution">
    <text evidence="2">The sequence shown here is derived from an EMBL/GenBank/DDBJ whole genome shotgun (WGS) entry which is preliminary data.</text>
</comment>
<evidence type="ECO:0000313" key="3">
    <source>
        <dbReference type="Proteomes" id="UP000647183"/>
    </source>
</evidence>
<dbReference type="PANTHER" id="PTHR33164:SF43">
    <property type="entry name" value="HTH-TYPE TRANSCRIPTIONAL REPRESSOR YETL"/>
    <property type="match status" value="1"/>
</dbReference>
<dbReference type="Gene3D" id="1.10.10.10">
    <property type="entry name" value="Winged helix-like DNA-binding domain superfamily/Winged helix DNA-binding domain"/>
    <property type="match status" value="1"/>
</dbReference>
<dbReference type="Pfam" id="PF12802">
    <property type="entry name" value="MarR_2"/>
    <property type="match status" value="1"/>
</dbReference>
<dbReference type="InterPro" id="IPR039422">
    <property type="entry name" value="MarR/SlyA-like"/>
</dbReference>
<dbReference type="SMART" id="SM00347">
    <property type="entry name" value="HTH_MARR"/>
    <property type="match status" value="1"/>
</dbReference>
<dbReference type="EMBL" id="JACSQJ010000007">
    <property type="protein sequence ID" value="MBD7988733.1"/>
    <property type="molecule type" value="Genomic_DNA"/>
</dbReference>
<dbReference type="Proteomes" id="UP000647183">
    <property type="component" value="Unassembled WGS sequence"/>
</dbReference>
<dbReference type="InterPro" id="IPR036388">
    <property type="entry name" value="WH-like_DNA-bd_sf"/>
</dbReference>
<proteinExistence type="predicted"/>
<dbReference type="RefSeq" id="WP_189494068.1">
    <property type="nucleotide sequence ID" value="NZ_JACSQJ010000007.1"/>
</dbReference>
<dbReference type="InterPro" id="IPR000835">
    <property type="entry name" value="HTH_MarR-typ"/>
</dbReference>
<accession>A0ABR8UL38</accession>
<gene>
    <name evidence="2" type="ORF">H9645_11915</name>
</gene>
<organism evidence="2 3">
    <name type="scientific">Luteimonas colneyensis</name>
    <dbReference type="NCBI Taxonomy" id="2762230"/>
    <lineage>
        <taxon>Bacteria</taxon>
        <taxon>Pseudomonadati</taxon>
        <taxon>Pseudomonadota</taxon>
        <taxon>Gammaproteobacteria</taxon>
        <taxon>Lysobacterales</taxon>
        <taxon>Lysobacteraceae</taxon>
        <taxon>Luteimonas</taxon>
    </lineage>
</organism>
<dbReference type="PROSITE" id="PS50995">
    <property type="entry name" value="HTH_MARR_2"/>
    <property type="match status" value="1"/>
</dbReference>
<dbReference type="PANTHER" id="PTHR33164">
    <property type="entry name" value="TRANSCRIPTIONAL REGULATOR, MARR FAMILY"/>
    <property type="match status" value="1"/>
</dbReference>
<dbReference type="SUPFAM" id="SSF46785">
    <property type="entry name" value="Winged helix' DNA-binding domain"/>
    <property type="match status" value="1"/>
</dbReference>
<name>A0ABR8UL38_9GAMM</name>
<evidence type="ECO:0000313" key="2">
    <source>
        <dbReference type="EMBL" id="MBD7988733.1"/>
    </source>
</evidence>
<sequence length="163" mass="17834">MAGRKTSSLQAFRTSRAYRTGVLARRLHLGLSAAVDRRLQEEGLDMTRPQALALMALVEQPGASNAEMARRNGVSPQTMHQIMLRLERDGLVRRSPHPRLKRVQALEATPEAVQLVARGSEVARAAIDAALRTLSTREQDQLIALLQRCAQALPTAGPPALED</sequence>
<reference evidence="2 3" key="1">
    <citation type="submission" date="2020-08" db="EMBL/GenBank/DDBJ databases">
        <title>A Genomic Blueprint of the Chicken Gut Microbiome.</title>
        <authorList>
            <person name="Gilroy R."/>
            <person name="Ravi A."/>
            <person name="Getino M."/>
            <person name="Pursley I."/>
            <person name="Horton D.L."/>
            <person name="Alikhan N.-F."/>
            <person name="Baker D."/>
            <person name="Gharbi K."/>
            <person name="Hall N."/>
            <person name="Watson M."/>
            <person name="Adriaenssens E.M."/>
            <person name="Foster-Nyarko E."/>
            <person name="Jarju S."/>
            <person name="Secka A."/>
            <person name="Antonio M."/>
            <person name="Oren A."/>
            <person name="Chaudhuri R."/>
            <person name="La Ragione R.M."/>
            <person name="Hildebrand F."/>
            <person name="Pallen M.J."/>
        </authorList>
    </citation>
    <scope>NUCLEOTIDE SEQUENCE [LARGE SCALE GENOMIC DNA]</scope>
    <source>
        <strain evidence="2 3">Sa2BVA3</strain>
    </source>
</reference>
<feature type="domain" description="HTH marR-type" evidence="1">
    <location>
        <begin position="13"/>
        <end position="151"/>
    </location>
</feature>